<proteinExistence type="predicted"/>
<reference evidence="1 2" key="1">
    <citation type="submission" date="2021-05" db="EMBL/GenBank/DDBJ databases">
        <title>Genome Assembly of Synthetic Allotetraploid Brassica napus Reveals Homoeologous Exchanges between Subgenomes.</title>
        <authorList>
            <person name="Davis J.T."/>
        </authorList>
    </citation>
    <scope>NUCLEOTIDE SEQUENCE [LARGE SCALE GENOMIC DNA]</scope>
    <source>
        <strain evidence="2">cv. Da-Ae</strain>
        <tissue evidence="1">Seedling</tissue>
    </source>
</reference>
<gene>
    <name evidence="1" type="ORF">HID58_005862</name>
</gene>
<sequence>MIKIEGFYHRYKDILRCKKYEEKLLNYRAQEDVSLLCEGTQGLLQHQSESSLLLTKARLHHTLHRTKHSHTPLSMALSTFLFQGFDSNRLRFQTSLEAIINKPFVDFPKSSFTEISLSDMVELLKSDKDTLLRT</sequence>
<evidence type="ECO:0000313" key="1">
    <source>
        <dbReference type="EMBL" id="KAH0938401.1"/>
    </source>
</evidence>
<feature type="non-terminal residue" evidence="1">
    <location>
        <position position="134"/>
    </location>
</feature>
<protein>
    <submittedName>
        <fullName evidence="1">Uncharacterized protein</fullName>
    </submittedName>
</protein>
<keyword evidence="2" id="KW-1185">Reference proteome</keyword>
<dbReference type="Proteomes" id="UP000824890">
    <property type="component" value="Unassembled WGS sequence"/>
</dbReference>
<dbReference type="EMBL" id="JAGKQM010000002">
    <property type="protein sequence ID" value="KAH0938401.1"/>
    <property type="molecule type" value="Genomic_DNA"/>
</dbReference>
<organism evidence="1 2">
    <name type="scientific">Brassica napus</name>
    <name type="common">Rape</name>
    <dbReference type="NCBI Taxonomy" id="3708"/>
    <lineage>
        <taxon>Eukaryota</taxon>
        <taxon>Viridiplantae</taxon>
        <taxon>Streptophyta</taxon>
        <taxon>Embryophyta</taxon>
        <taxon>Tracheophyta</taxon>
        <taxon>Spermatophyta</taxon>
        <taxon>Magnoliopsida</taxon>
        <taxon>eudicotyledons</taxon>
        <taxon>Gunneridae</taxon>
        <taxon>Pentapetalae</taxon>
        <taxon>rosids</taxon>
        <taxon>malvids</taxon>
        <taxon>Brassicales</taxon>
        <taxon>Brassicaceae</taxon>
        <taxon>Brassiceae</taxon>
        <taxon>Brassica</taxon>
    </lineage>
</organism>
<accession>A0ABQ8E9Q8</accession>
<evidence type="ECO:0000313" key="2">
    <source>
        <dbReference type="Proteomes" id="UP000824890"/>
    </source>
</evidence>
<name>A0ABQ8E9Q8_BRANA</name>
<comment type="caution">
    <text evidence="1">The sequence shown here is derived from an EMBL/GenBank/DDBJ whole genome shotgun (WGS) entry which is preliminary data.</text>
</comment>